<dbReference type="PRINTS" id="PR00990">
    <property type="entry name" value="RIBOKINASE"/>
</dbReference>
<protein>
    <recommendedName>
        <fullName evidence="3 12">Ribokinase</fullName>
        <shortName evidence="12">RK</shortName>
        <ecNumber evidence="2 12">2.7.1.15</ecNumber>
    </recommendedName>
</protein>
<feature type="binding site" evidence="12">
    <location>
        <begin position="10"/>
        <end position="12"/>
    </location>
    <ligand>
        <name>substrate</name>
    </ligand>
</feature>
<name>A0A1I3ZN13_9GAMM</name>
<dbReference type="EMBL" id="FOSD01000007">
    <property type="protein sequence ID" value="SFK45445.1"/>
    <property type="molecule type" value="Genomic_DNA"/>
</dbReference>
<comment type="activity regulation">
    <text evidence="12">Activated by a monovalent cation that binds near, but not in, the active site. The most likely occupant of the site in vivo is potassium. Ion binding induces a conformational change that may alter substrate affinity.</text>
</comment>
<feature type="binding site" evidence="12">
    <location>
        <position position="267"/>
    </location>
    <ligand>
        <name>K(+)</name>
        <dbReference type="ChEBI" id="CHEBI:29103"/>
    </ligand>
</feature>
<dbReference type="HAMAP" id="MF_01987">
    <property type="entry name" value="Ribokinase"/>
    <property type="match status" value="1"/>
</dbReference>
<dbReference type="SUPFAM" id="SSF53613">
    <property type="entry name" value="Ribokinase-like"/>
    <property type="match status" value="1"/>
</dbReference>
<keyword evidence="4 12" id="KW-0808">Transferase</keyword>
<evidence type="ECO:0000256" key="3">
    <source>
        <dbReference type="ARBA" id="ARBA00016943"/>
    </source>
</evidence>
<dbReference type="Gene3D" id="3.40.1190.20">
    <property type="match status" value="1"/>
</dbReference>
<keyword evidence="7 12" id="KW-0418">Kinase</keyword>
<dbReference type="EC" id="2.7.1.15" evidence="2 12"/>
<dbReference type="Pfam" id="PF00294">
    <property type="entry name" value="PfkB"/>
    <property type="match status" value="1"/>
</dbReference>
<evidence type="ECO:0000256" key="9">
    <source>
        <dbReference type="ARBA" id="ARBA00022842"/>
    </source>
</evidence>
<feature type="binding site" evidence="12">
    <location>
        <position position="269"/>
    </location>
    <ligand>
        <name>K(+)</name>
        <dbReference type="ChEBI" id="CHEBI:29103"/>
    </ligand>
</feature>
<keyword evidence="6 12" id="KW-0547">Nucleotide-binding</keyword>
<evidence type="ECO:0000256" key="10">
    <source>
        <dbReference type="ARBA" id="ARBA00022958"/>
    </source>
</evidence>
<dbReference type="RefSeq" id="WP_008109511.1">
    <property type="nucleotide sequence ID" value="NZ_FOSD01000007.1"/>
</dbReference>
<evidence type="ECO:0000256" key="4">
    <source>
        <dbReference type="ARBA" id="ARBA00022679"/>
    </source>
</evidence>
<evidence type="ECO:0000256" key="6">
    <source>
        <dbReference type="ARBA" id="ARBA00022741"/>
    </source>
</evidence>
<keyword evidence="11 12" id="KW-0119">Carbohydrate metabolism</keyword>
<keyword evidence="9 12" id="KW-0460">Magnesium</keyword>
<comment type="function">
    <text evidence="12">Catalyzes the phosphorylation of ribose at O-5 in a reaction requiring ATP and magnesium. The resulting D-ribose-5-phosphate can then be used either for sythesis of nucleotides, histidine, and tryptophan, or as a component of the pentose phosphate pathway.</text>
</comment>
<feature type="binding site" evidence="12">
    <location>
        <position position="182"/>
    </location>
    <ligand>
        <name>ATP</name>
        <dbReference type="ChEBI" id="CHEBI:30616"/>
    </ligand>
</feature>
<comment type="caution">
    <text evidence="14">The sequence shown here is derived from an EMBL/GenBank/DDBJ whole genome shotgun (WGS) entry which is preliminary data.</text>
</comment>
<evidence type="ECO:0000256" key="5">
    <source>
        <dbReference type="ARBA" id="ARBA00022723"/>
    </source>
</evidence>
<evidence type="ECO:0000256" key="2">
    <source>
        <dbReference type="ARBA" id="ARBA00012035"/>
    </source>
</evidence>
<comment type="catalytic activity">
    <reaction evidence="12">
        <text>D-ribose + ATP = D-ribose 5-phosphate + ADP + H(+)</text>
        <dbReference type="Rhea" id="RHEA:13697"/>
        <dbReference type="ChEBI" id="CHEBI:15378"/>
        <dbReference type="ChEBI" id="CHEBI:30616"/>
        <dbReference type="ChEBI" id="CHEBI:47013"/>
        <dbReference type="ChEBI" id="CHEBI:78346"/>
        <dbReference type="ChEBI" id="CHEBI:456216"/>
        <dbReference type="EC" id="2.7.1.15"/>
    </reaction>
</comment>
<dbReference type="InterPro" id="IPR011877">
    <property type="entry name" value="Ribokinase"/>
</dbReference>
<feature type="binding site" evidence="12">
    <location>
        <position position="228"/>
    </location>
    <ligand>
        <name>K(+)</name>
        <dbReference type="ChEBI" id="CHEBI:29103"/>
    </ligand>
</feature>
<comment type="subunit">
    <text evidence="12">Homodimer.</text>
</comment>
<keyword evidence="10 12" id="KW-0630">Potassium</keyword>
<evidence type="ECO:0000313" key="15">
    <source>
        <dbReference type="Proteomes" id="UP000198841"/>
    </source>
</evidence>
<sequence>MQIYVAGNIVVDETWSIGDLPQKGASIHGVKISQDIGGKGANQAIVIARCGLETKLIAAVGHDSNGQWLREKIAHEPVKLYPTEYYSPHSDSSIILNSSDGDNAIITTTAAADALTVEQMLPFLADVQKGDILLQQGNFSVEKTRLLFMWAKANGMKTVFNPSPVNPDFAQLWPLVDIAVVNQLEAELLQPAGVSSLVITQGAQGAWLITETERHFCSASPANAVDSTGAGDTFLAVLLASSLLRGVEPDALALQHASQAAAITVSRTGTVNAFPNQQELAALLATRSE</sequence>
<proteinExistence type="inferred from homology"/>
<comment type="pathway">
    <text evidence="12">Carbohydrate metabolism; D-ribose degradation; D-ribose 5-phosphate from beta-D-ribopyranose: step 2/2.</text>
</comment>
<evidence type="ECO:0000313" key="14">
    <source>
        <dbReference type="EMBL" id="SFK45445.1"/>
    </source>
</evidence>
<feature type="binding site" evidence="12">
    <location>
        <position position="264"/>
    </location>
    <ligand>
        <name>K(+)</name>
        <dbReference type="ChEBI" id="CHEBI:29103"/>
    </ligand>
</feature>
<feature type="domain" description="Carbohydrate kinase PfkB" evidence="13">
    <location>
        <begin position="24"/>
        <end position="275"/>
    </location>
</feature>
<evidence type="ECO:0000256" key="1">
    <source>
        <dbReference type="ARBA" id="ARBA00005380"/>
    </source>
</evidence>
<keyword evidence="5 12" id="KW-0479">Metal-binding</keyword>
<comment type="similarity">
    <text evidence="1">Belongs to the carbohydrate kinase pfkB family.</text>
</comment>
<dbReference type="Proteomes" id="UP000198841">
    <property type="component" value="Unassembled WGS sequence"/>
</dbReference>
<comment type="similarity">
    <text evidence="12">Belongs to the carbohydrate kinase PfkB family. Ribokinase subfamily.</text>
</comment>
<feature type="binding site" evidence="12">
    <location>
        <begin position="38"/>
        <end position="42"/>
    </location>
    <ligand>
        <name>substrate</name>
    </ligand>
</feature>
<comment type="subcellular location">
    <subcellularLocation>
        <location evidence="12">Cytoplasm</location>
    </subcellularLocation>
</comment>
<comment type="caution">
    <text evidence="12">Lacks conserved residue(s) required for the propagation of feature annotation.</text>
</comment>
<dbReference type="PANTHER" id="PTHR10584:SF166">
    <property type="entry name" value="RIBOKINASE"/>
    <property type="match status" value="1"/>
</dbReference>
<evidence type="ECO:0000256" key="8">
    <source>
        <dbReference type="ARBA" id="ARBA00022840"/>
    </source>
</evidence>
<evidence type="ECO:0000256" key="7">
    <source>
        <dbReference type="ARBA" id="ARBA00022777"/>
    </source>
</evidence>
<evidence type="ECO:0000256" key="11">
    <source>
        <dbReference type="ARBA" id="ARBA00023277"/>
    </source>
</evidence>
<reference evidence="14 15" key="1">
    <citation type="submission" date="2016-10" db="EMBL/GenBank/DDBJ databases">
        <authorList>
            <person name="Varghese N."/>
            <person name="Submissions S."/>
        </authorList>
    </citation>
    <scope>NUCLEOTIDE SEQUENCE [LARGE SCALE GENOMIC DNA]</scope>
    <source>
        <strain evidence="14 15">YR512</strain>
    </source>
</reference>
<accession>A0A1I3ZN13</accession>
<keyword evidence="12" id="KW-0963">Cytoplasm</keyword>
<dbReference type="InterPro" id="IPR029056">
    <property type="entry name" value="Ribokinase-like"/>
</dbReference>
<feature type="binding site" evidence="12">
    <location>
        <begin position="231"/>
        <end position="232"/>
    </location>
    <ligand>
        <name>ATP</name>
        <dbReference type="ChEBI" id="CHEBI:30616"/>
    </ligand>
</feature>
<dbReference type="PROSITE" id="PS00583">
    <property type="entry name" value="PFKB_KINASES_1"/>
    <property type="match status" value="1"/>
</dbReference>
<dbReference type="InterPro" id="IPR002139">
    <property type="entry name" value="Ribo/fructo_kinase"/>
</dbReference>
<keyword evidence="8 12" id="KW-0067">ATP-binding</keyword>
<comment type="cofactor">
    <cofactor evidence="12">
        <name>Mg(2+)</name>
        <dbReference type="ChEBI" id="CHEBI:18420"/>
    </cofactor>
    <text evidence="12">Requires a divalent cation, most likely magnesium in vivo, as an electrophilic catalyst to aid phosphoryl group transfer. It is the chelate of the metal and the nucleotide that is the actual substrate.</text>
</comment>
<organism evidence="14 15">
    <name type="scientific">Candidatus Pantoea symbiotica</name>
    <dbReference type="NCBI Taxonomy" id="1884370"/>
    <lineage>
        <taxon>Bacteria</taxon>
        <taxon>Pseudomonadati</taxon>
        <taxon>Pseudomonadota</taxon>
        <taxon>Gammaproteobacteria</taxon>
        <taxon>Enterobacterales</taxon>
        <taxon>Erwiniaceae</taxon>
        <taxon>Pantoea</taxon>
    </lineage>
</organism>
<dbReference type="PANTHER" id="PTHR10584">
    <property type="entry name" value="SUGAR KINASE"/>
    <property type="match status" value="1"/>
</dbReference>
<evidence type="ECO:0000259" key="13">
    <source>
        <dbReference type="Pfam" id="PF00294"/>
    </source>
</evidence>
<feature type="binding site" evidence="12">
    <location>
        <position position="232"/>
    </location>
    <ligand>
        <name>substrate</name>
    </ligand>
</feature>
<feature type="active site" description="Proton acceptor" evidence="12">
    <location>
        <position position="232"/>
    </location>
</feature>
<dbReference type="InterPro" id="IPR011611">
    <property type="entry name" value="PfkB_dom"/>
</dbReference>
<evidence type="ECO:0000256" key="12">
    <source>
        <dbReference type="HAMAP-Rule" id="MF_01987"/>
    </source>
</evidence>
<keyword evidence="15" id="KW-1185">Reference proteome</keyword>
<feature type="binding site" evidence="12">
    <location>
        <position position="226"/>
    </location>
    <ligand>
        <name>K(+)</name>
        <dbReference type="ChEBI" id="CHEBI:29103"/>
    </ligand>
</feature>
<gene>
    <name evidence="12" type="primary">rbsK</name>
    <name evidence="14" type="ORF">SAMN05518863_107102</name>
</gene>
<dbReference type="InterPro" id="IPR002173">
    <property type="entry name" value="Carboh/pur_kinase_PfkB_CS"/>
</dbReference>
<feature type="binding site" evidence="12">
    <location>
        <begin position="200"/>
        <end position="205"/>
    </location>
    <ligand>
        <name>ATP</name>
        <dbReference type="ChEBI" id="CHEBI:30616"/>
    </ligand>
</feature>